<dbReference type="EMBL" id="CAKMRJ010001980">
    <property type="protein sequence ID" value="CAH1424858.1"/>
    <property type="molecule type" value="Genomic_DNA"/>
</dbReference>
<organism evidence="1 2">
    <name type="scientific">Lactuca virosa</name>
    <dbReference type="NCBI Taxonomy" id="75947"/>
    <lineage>
        <taxon>Eukaryota</taxon>
        <taxon>Viridiplantae</taxon>
        <taxon>Streptophyta</taxon>
        <taxon>Embryophyta</taxon>
        <taxon>Tracheophyta</taxon>
        <taxon>Spermatophyta</taxon>
        <taxon>Magnoliopsida</taxon>
        <taxon>eudicotyledons</taxon>
        <taxon>Gunneridae</taxon>
        <taxon>Pentapetalae</taxon>
        <taxon>asterids</taxon>
        <taxon>campanulids</taxon>
        <taxon>Asterales</taxon>
        <taxon>Asteraceae</taxon>
        <taxon>Cichorioideae</taxon>
        <taxon>Cichorieae</taxon>
        <taxon>Lactucinae</taxon>
        <taxon>Lactuca</taxon>
    </lineage>
</organism>
<keyword evidence="2" id="KW-1185">Reference proteome</keyword>
<accession>A0AAU9MW52</accession>
<protein>
    <submittedName>
        <fullName evidence="1">Uncharacterized protein</fullName>
    </submittedName>
</protein>
<evidence type="ECO:0000313" key="2">
    <source>
        <dbReference type="Proteomes" id="UP001157418"/>
    </source>
</evidence>
<evidence type="ECO:0000313" key="1">
    <source>
        <dbReference type="EMBL" id="CAH1424858.1"/>
    </source>
</evidence>
<sequence>MATDLLVKSTYLEFSSKLGLFTSNSHNKAKSSTKSLSSLPTRKNRVVQIQSYSDQIHVQKLVNFLHECSRERSIKEAKAIHGINREWAIS</sequence>
<comment type="caution">
    <text evidence="1">The sequence shown here is derived from an EMBL/GenBank/DDBJ whole genome shotgun (WGS) entry which is preliminary data.</text>
</comment>
<name>A0AAU9MW52_9ASTR</name>
<dbReference type="Proteomes" id="UP001157418">
    <property type="component" value="Unassembled WGS sequence"/>
</dbReference>
<proteinExistence type="predicted"/>
<reference evidence="1 2" key="1">
    <citation type="submission" date="2022-01" db="EMBL/GenBank/DDBJ databases">
        <authorList>
            <person name="Xiong W."/>
            <person name="Schranz E."/>
        </authorList>
    </citation>
    <scope>NUCLEOTIDE SEQUENCE [LARGE SCALE GENOMIC DNA]</scope>
</reference>
<gene>
    <name evidence="1" type="ORF">LVIROSA_LOCUS12035</name>
</gene>
<dbReference type="AlphaFoldDB" id="A0AAU9MW52"/>